<keyword evidence="6" id="KW-0573">Peptidoglycan synthesis</keyword>
<feature type="transmembrane region" description="Helical" evidence="16">
    <location>
        <begin position="201"/>
        <end position="218"/>
    </location>
</feature>
<organism evidence="17 18">
    <name type="scientific">Asticcacaulis endophyticus</name>
    <dbReference type="NCBI Taxonomy" id="1395890"/>
    <lineage>
        <taxon>Bacteria</taxon>
        <taxon>Pseudomonadati</taxon>
        <taxon>Pseudomonadota</taxon>
        <taxon>Alphaproteobacteria</taxon>
        <taxon>Caulobacterales</taxon>
        <taxon>Caulobacteraceae</taxon>
        <taxon>Asticcacaulis</taxon>
    </lineage>
</organism>
<comment type="subcellular location">
    <subcellularLocation>
        <location evidence="1">Membrane</location>
        <topology evidence="1">Multi-pass membrane protein</topology>
    </subcellularLocation>
</comment>
<protein>
    <recommendedName>
        <fullName evidence="12">Probable peptidoglycan glycosyltransferase FtsW</fullName>
        <ecNumber evidence="14">2.4.99.28</ecNumber>
    </recommendedName>
    <alternativeName>
        <fullName evidence="13">Cell division protein FtsW</fullName>
    </alternativeName>
    <alternativeName>
        <fullName evidence="10">Cell wall polymerase</fullName>
    </alternativeName>
    <alternativeName>
        <fullName evidence="9">Peptidoglycan polymerase</fullName>
    </alternativeName>
</protein>
<dbReference type="EMBL" id="BMZB01000001">
    <property type="protein sequence ID" value="GGZ28735.1"/>
    <property type="molecule type" value="Genomic_DNA"/>
</dbReference>
<gene>
    <name evidence="17" type="primary">ftsW</name>
    <name evidence="17" type="ORF">GCM10011273_13230</name>
</gene>
<evidence type="ECO:0000313" key="17">
    <source>
        <dbReference type="EMBL" id="GGZ28735.1"/>
    </source>
</evidence>
<evidence type="ECO:0000256" key="16">
    <source>
        <dbReference type="SAM" id="Phobius"/>
    </source>
</evidence>
<evidence type="ECO:0000256" key="3">
    <source>
        <dbReference type="ARBA" id="ARBA00022679"/>
    </source>
</evidence>
<feature type="transmembrane region" description="Helical" evidence="16">
    <location>
        <begin position="67"/>
        <end position="85"/>
    </location>
</feature>
<evidence type="ECO:0000256" key="5">
    <source>
        <dbReference type="ARBA" id="ARBA00022960"/>
    </source>
</evidence>
<evidence type="ECO:0000256" key="2">
    <source>
        <dbReference type="ARBA" id="ARBA00022676"/>
    </source>
</evidence>
<dbReference type="GO" id="GO:0009252">
    <property type="term" value="P:peptidoglycan biosynthetic process"/>
    <property type="evidence" value="ECO:0007669"/>
    <property type="project" value="UniProtKB-KW"/>
</dbReference>
<keyword evidence="7 16" id="KW-1133">Transmembrane helix</keyword>
<feature type="transmembrane region" description="Helical" evidence="16">
    <location>
        <begin position="130"/>
        <end position="146"/>
    </location>
</feature>
<evidence type="ECO:0000256" key="14">
    <source>
        <dbReference type="ARBA" id="ARBA00044770"/>
    </source>
</evidence>
<keyword evidence="8 16" id="KW-0472">Membrane</keyword>
<sequence length="387" mass="42006">MATGFAQAFSRTDRRPMAMWWWTVDRATMVMVASLIIVGLLFSFSSSPVAAAKIGAHSPIYFTQRHILFAVAAISVMMAISMLSLKGVKRVSAAIYSVSILIMILLPFIGHTSKGGQRWLNLGFFKLQPSEFLKPALIILIAWMFAEGQKGKGVPGVTIAFCLYVLAVALLLIQPDVGQSLLITIAFGACFFISGVPVRWIVGLGASVMAALVGLFFVQPHFRNRIMGFINPDGDKYQVNAGLSAISNGGLWGQGINEGTQKRFIPDLHTDFIYSVIGEEAGLFWSLAIILVFGVIVIRGLIKAMSMSDPFRQIATSGLYIMLGTQVFINISVNLGVIPPKGMTLPFISYGGSSLLAMGLTMGFILALTRKRSGELPVNDDKDPTKW</sequence>
<dbReference type="RefSeq" id="WP_189485590.1">
    <property type="nucleotide sequence ID" value="NZ_BMZB01000001.1"/>
</dbReference>
<comment type="similarity">
    <text evidence="11">Belongs to the SEDS family. FtsW subfamily.</text>
</comment>
<dbReference type="GO" id="GO:0005886">
    <property type="term" value="C:plasma membrane"/>
    <property type="evidence" value="ECO:0007669"/>
    <property type="project" value="TreeGrafter"/>
</dbReference>
<dbReference type="PROSITE" id="PS00428">
    <property type="entry name" value="FTSW_RODA_SPOVE"/>
    <property type="match status" value="1"/>
</dbReference>
<accession>A0A918Q1P9</accession>
<dbReference type="InterPro" id="IPR001182">
    <property type="entry name" value="FtsW/RodA"/>
</dbReference>
<keyword evidence="18" id="KW-1185">Reference proteome</keyword>
<feature type="transmembrane region" description="Helical" evidence="16">
    <location>
        <begin position="283"/>
        <end position="302"/>
    </location>
</feature>
<evidence type="ECO:0000256" key="6">
    <source>
        <dbReference type="ARBA" id="ARBA00022984"/>
    </source>
</evidence>
<keyword evidence="5" id="KW-0133">Cell shape</keyword>
<keyword evidence="2" id="KW-0328">Glycosyltransferase</keyword>
<dbReference type="InterPro" id="IPR018365">
    <property type="entry name" value="Cell_cycle_FtsW-rel_CS"/>
</dbReference>
<feature type="transmembrane region" description="Helical" evidence="16">
    <location>
        <begin position="314"/>
        <end position="335"/>
    </location>
</feature>
<comment type="caution">
    <text evidence="17">The sequence shown here is derived from an EMBL/GenBank/DDBJ whole genome shotgun (WGS) entry which is preliminary data.</text>
</comment>
<dbReference type="AlphaFoldDB" id="A0A918Q1P9"/>
<keyword evidence="4 16" id="KW-0812">Transmembrane</keyword>
<evidence type="ECO:0000256" key="13">
    <source>
        <dbReference type="ARBA" id="ARBA00041418"/>
    </source>
</evidence>
<evidence type="ECO:0000256" key="12">
    <source>
        <dbReference type="ARBA" id="ARBA00041185"/>
    </source>
</evidence>
<dbReference type="GO" id="GO:0008955">
    <property type="term" value="F:peptidoglycan glycosyltransferase activity"/>
    <property type="evidence" value="ECO:0007669"/>
    <property type="project" value="UniProtKB-EC"/>
</dbReference>
<evidence type="ECO:0000256" key="4">
    <source>
        <dbReference type="ARBA" id="ARBA00022692"/>
    </source>
</evidence>
<evidence type="ECO:0000256" key="1">
    <source>
        <dbReference type="ARBA" id="ARBA00004141"/>
    </source>
</evidence>
<name>A0A918Q1P9_9CAUL</name>
<dbReference type="PANTHER" id="PTHR30474">
    <property type="entry name" value="CELL CYCLE PROTEIN"/>
    <property type="match status" value="1"/>
</dbReference>
<reference evidence="17" key="2">
    <citation type="submission" date="2020-09" db="EMBL/GenBank/DDBJ databases">
        <authorList>
            <person name="Sun Q."/>
            <person name="Kim S."/>
        </authorList>
    </citation>
    <scope>NUCLEOTIDE SEQUENCE</scope>
    <source>
        <strain evidence="17">KCTC 32296</strain>
    </source>
</reference>
<feature type="transmembrane region" description="Helical" evidence="16">
    <location>
        <begin position="347"/>
        <end position="368"/>
    </location>
</feature>
<dbReference type="Proteomes" id="UP000662572">
    <property type="component" value="Unassembled WGS sequence"/>
</dbReference>
<dbReference type="EC" id="2.4.99.28" evidence="14"/>
<evidence type="ECO:0000256" key="7">
    <source>
        <dbReference type="ARBA" id="ARBA00022989"/>
    </source>
</evidence>
<proteinExistence type="inferred from homology"/>
<evidence type="ECO:0000256" key="8">
    <source>
        <dbReference type="ARBA" id="ARBA00023136"/>
    </source>
</evidence>
<feature type="transmembrane region" description="Helical" evidence="16">
    <location>
        <begin position="179"/>
        <end position="196"/>
    </location>
</feature>
<feature type="transmembrane region" description="Helical" evidence="16">
    <location>
        <begin position="153"/>
        <end position="173"/>
    </location>
</feature>
<dbReference type="Pfam" id="PF01098">
    <property type="entry name" value="FTSW_RODA_SPOVE"/>
    <property type="match status" value="1"/>
</dbReference>
<evidence type="ECO:0000313" key="18">
    <source>
        <dbReference type="Proteomes" id="UP000662572"/>
    </source>
</evidence>
<evidence type="ECO:0000256" key="15">
    <source>
        <dbReference type="ARBA" id="ARBA00049902"/>
    </source>
</evidence>
<dbReference type="GO" id="GO:0008360">
    <property type="term" value="P:regulation of cell shape"/>
    <property type="evidence" value="ECO:0007669"/>
    <property type="project" value="UniProtKB-KW"/>
</dbReference>
<dbReference type="GO" id="GO:0032153">
    <property type="term" value="C:cell division site"/>
    <property type="evidence" value="ECO:0007669"/>
    <property type="project" value="TreeGrafter"/>
</dbReference>
<evidence type="ECO:0000256" key="11">
    <source>
        <dbReference type="ARBA" id="ARBA00038053"/>
    </source>
</evidence>
<feature type="transmembrane region" description="Helical" evidence="16">
    <location>
        <begin position="92"/>
        <end position="110"/>
    </location>
</feature>
<comment type="catalytic activity">
    <reaction evidence="15">
        <text>[GlcNAc-(1-&gt;4)-Mur2Ac(oyl-L-Ala-gamma-D-Glu-L-Lys-D-Ala-D-Ala)](n)-di-trans,octa-cis-undecaprenyl diphosphate + beta-D-GlcNAc-(1-&gt;4)-Mur2Ac(oyl-L-Ala-gamma-D-Glu-L-Lys-D-Ala-D-Ala)-di-trans,octa-cis-undecaprenyl diphosphate = [GlcNAc-(1-&gt;4)-Mur2Ac(oyl-L-Ala-gamma-D-Glu-L-Lys-D-Ala-D-Ala)](n+1)-di-trans,octa-cis-undecaprenyl diphosphate + di-trans,octa-cis-undecaprenyl diphosphate + H(+)</text>
        <dbReference type="Rhea" id="RHEA:23708"/>
        <dbReference type="Rhea" id="RHEA-COMP:9602"/>
        <dbReference type="Rhea" id="RHEA-COMP:9603"/>
        <dbReference type="ChEBI" id="CHEBI:15378"/>
        <dbReference type="ChEBI" id="CHEBI:58405"/>
        <dbReference type="ChEBI" id="CHEBI:60033"/>
        <dbReference type="ChEBI" id="CHEBI:78435"/>
        <dbReference type="EC" id="2.4.99.28"/>
    </reaction>
</comment>
<evidence type="ECO:0000256" key="9">
    <source>
        <dbReference type="ARBA" id="ARBA00032370"/>
    </source>
</evidence>
<reference evidence="17" key="1">
    <citation type="journal article" date="2014" name="Int. J. Syst. Evol. Microbiol.">
        <title>Complete genome sequence of Corynebacterium casei LMG S-19264T (=DSM 44701T), isolated from a smear-ripened cheese.</title>
        <authorList>
            <consortium name="US DOE Joint Genome Institute (JGI-PGF)"/>
            <person name="Walter F."/>
            <person name="Albersmeier A."/>
            <person name="Kalinowski J."/>
            <person name="Ruckert C."/>
        </authorList>
    </citation>
    <scope>NUCLEOTIDE SEQUENCE</scope>
    <source>
        <strain evidence="17">KCTC 32296</strain>
    </source>
</reference>
<dbReference type="PANTHER" id="PTHR30474:SF2">
    <property type="entry name" value="PEPTIDOGLYCAN GLYCOSYLTRANSFERASE FTSW-RELATED"/>
    <property type="match status" value="1"/>
</dbReference>
<dbReference type="GO" id="GO:0015648">
    <property type="term" value="F:lipid-linked peptidoglycan transporter activity"/>
    <property type="evidence" value="ECO:0007669"/>
    <property type="project" value="TreeGrafter"/>
</dbReference>
<dbReference type="GO" id="GO:0051301">
    <property type="term" value="P:cell division"/>
    <property type="evidence" value="ECO:0007669"/>
    <property type="project" value="InterPro"/>
</dbReference>
<keyword evidence="3" id="KW-0808">Transferase</keyword>
<evidence type="ECO:0000256" key="10">
    <source>
        <dbReference type="ARBA" id="ARBA00033270"/>
    </source>
</evidence>